<dbReference type="SUPFAM" id="SSF54909">
    <property type="entry name" value="Dimeric alpha+beta barrel"/>
    <property type="match status" value="1"/>
</dbReference>
<dbReference type="Gene3D" id="3.30.70.100">
    <property type="match status" value="1"/>
</dbReference>
<dbReference type="InterPro" id="IPR011008">
    <property type="entry name" value="Dimeric_a/b-barrel"/>
</dbReference>
<proteinExistence type="predicted"/>
<protein>
    <recommendedName>
        <fullName evidence="2">NIPSNAP domain-containing protein</fullName>
    </recommendedName>
</protein>
<gene>
    <name evidence="1" type="ORF">METZ01_LOCUS346863</name>
</gene>
<organism evidence="1">
    <name type="scientific">marine metagenome</name>
    <dbReference type="NCBI Taxonomy" id="408172"/>
    <lineage>
        <taxon>unclassified sequences</taxon>
        <taxon>metagenomes</taxon>
        <taxon>ecological metagenomes</taxon>
    </lineage>
</organism>
<evidence type="ECO:0008006" key="2">
    <source>
        <dbReference type="Google" id="ProtNLM"/>
    </source>
</evidence>
<evidence type="ECO:0000313" key="1">
    <source>
        <dbReference type="EMBL" id="SVC94009.1"/>
    </source>
</evidence>
<dbReference type="EMBL" id="UINC01119877">
    <property type="protein sequence ID" value="SVC94009.1"/>
    <property type="molecule type" value="Genomic_DNA"/>
</dbReference>
<name>A0A382R8H0_9ZZZZ</name>
<reference evidence="1" key="1">
    <citation type="submission" date="2018-05" db="EMBL/GenBank/DDBJ databases">
        <authorList>
            <person name="Lanie J.A."/>
            <person name="Ng W.-L."/>
            <person name="Kazmierczak K.M."/>
            <person name="Andrzejewski T.M."/>
            <person name="Davidsen T.M."/>
            <person name="Wayne K.J."/>
            <person name="Tettelin H."/>
            <person name="Glass J.I."/>
            <person name="Rusch D."/>
            <person name="Podicherti R."/>
            <person name="Tsui H.-C.T."/>
            <person name="Winkler M.E."/>
        </authorList>
    </citation>
    <scope>NUCLEOTIDE SEQUENCE</scope>
</reference>
<accession>A0A382R8H0</accession>
<dbReference type="AlphaFoldDB" id="A0A382R8H0"/>
<sequence>MYLWNRVMTIRPDAFAEGSAAMAETVGYFNANSDYDFTLWQVLLGYPVGSVAVATRFESYGPYTDAMAELNARPETLAATSAVGASLAANPDDSLWQVVHTAGDASEPANVVSNFAWQVDPDQVPASMAWAVEMATFMNGLSGTPVVVGFSQYGEPNTFRFMFGYDTIADLEERTAVTQADPGFAERLAAAGEIGSPRDTQTGIARRVL</sequence>